<feature type="compositionally biased region" description="Low complexity" evidence="8">
    <location>
        <begin position="999"/>
        <end position="1020"/>
    </location>
</feature>
<evidence type="ECO:0000256" key="4">
    <source>
        <dbReference type="ARBA" id="ARBA00022989"/>
    </source>
</evidence>
<dbReference type="GO" id="GO:0051015">
    <property type="term" value="F:actin filament binding"/>
    <property type="evidence" value="ECO:0000318"/>
    <property type="project" value="GO_Central"/>
</dbReference>
<evidence type="ECO:0000256" key="3">
    <source>
        <dbReference type="ARBA" id="ARBA00022729"/>
    </source>
</evidence>
<reference evidence="11" key="1">
    <citation type="submission" date="2018-08" db="EMBL/GenBank/DDBJ databases">
        <authorList>
            <person name="Rossello M."/>
        </authorList>
    </citation>
    <scope>NUCLEOTIDE SEQUENCE [LARGE SCALE GENOMIC DNA]</scope>
    <source>
        <strain evidence="11">cv. Chinese Spring</strain>
    </source>
</reference>
<evidence type="ECO:0000256" key="8">
    <source>
        <dbReference type="SAM" id="MobiDB-lite"/>
    </source>
</evidence>
<dbReference type="InterPro" id="IPR027643">
    <property type="entry name" value="Formin-like_plant"/>
</dbReference>
<dbReference type="STRING" id="4565.A0A3B6BY93"/>
<feature type="region of interest" description="Disordered" evidence="8">
    <location>
        <begin position="999"/>
        <end position="1048"/>
    </location>
</feature>
<evidence type="ECO:0000259" key="10">
    <source>
        <dbReference type="PROSITE" id="PS51444"/>
    </source>
</evidence>
<evidence type="ECO:0000256" key="9">
    <source>
        <dbReference type="SAM" id="SignalP"/>
    </source>
</evidence>
<dbReference type="EnsemblPlants" id="TraesCS2B02G056800.1">
    <property type="protein sequence ID" value="TraesCS2B02G056800.1"/>
    <property type="gene ID" value="TraesCS2B02G056800"/>
</dbReference>
<keyword evidence="4" id="KW-1133">Transmembrane helix</keyword>
<feature type="compositionally biased region" description="Pro residues" evidence="8">
    <location>
        <begin position="390"/>
        <end position="527"/>
    </location>
</feature>
<feature type="region of interest" description="Disordered" evidence="8">
    <location>
        <begin position="319"/>
        <end position="578"/>
    </location>
</feature>
<dbReference type="AlphaFoldDB" id="A0A3B6BY93"/>
<keyword evidence="12" id="KW-1185">Reference proteome</keyword>
<comment type="subcellular location">
    <subcellularLocation>
        <location evidence="1">Membrane</location>
        <topology evidence="1">Single-pass membrane protein</topology>
    </subcellularLocation>
</comment>
<dbReference type="PANTHER" id="PTHR23213:SF386">
    <property type="entry name" value="FORMIN-LIKE PROTEIN 18"/>
    <property type="match status" value="1"/>
</dbReference>
<dbReference type="GO" id="GO:0016020">
    <property type="term" value="C:membrane"/>
    <property type="evidence" value="ECO:0007669"/>
    <property type="project" value="UniProtKB-SubCell"/>
</dbReference>
<dbReference type="SMR" id="A0A3B6BY93"/>
<dbReference type="OrthoDB" id="1668162at2759"/>
<dbReference type="RefSeq" id="XP_044321626.1">
    <property type="nucleotide sequence ID" value="XM_044465691.1"/>
</dbReference>
<dbReference type="GeneID" id="123043282"/>
<keyword evidence="2" id="KW-0812">Transmembrane</keyword>
<evidence type="ECO:0000256" key="6">
    <source>
        <dbReference type="ARBA" id="ARBA00025793"/>
    </source>
</evidence>
<dbReference type="Gramene" id="TraesCAD_scaffold_014895_01G000400.1">
    <property type="protein sequence ID" value="TraesCAD_scaffold_014895_01G000400.1"/>
    <property type="gene ID" value="TraesCAD_scaffold_014895_01G000400"/>
</dbReference>
<feature type="chain" id="PRO_5043171914" description="Formin-like protein" evidence="9">
    <location>
        <begin position="28"/>
        <end position="1048"/>
    </location>
</feature>
<dbReference type="Gramene" id="TraesCS2B02G056800.1">
    <property type="protein sequence ID" value="TraesCS2B02G056800.1"/>
    <property type="gene ID" value="TraesCS2B02G056800"/>
</dbReference>
<feature type="signal peptide" evidence="9">
    <location>
        <begin position="1"/>
        <end position="27"/>
    </location>
</feature>
<dbReference type="PANTHER" id="PTHR23213">
    <property type="entry name" value="FORMIN-RELATED"/>
    <property type="match status" value="1"/>
</dbReference>
<keyword evidence="3 9" id="KW-0732">Signal</keyword>
<dbReference type="Gramene" id="TraesPARA_EIv1.0_0610040.1">
    <property type="protein sequence ID" value="TraesPARA_EIv1.0_0610040.1.CDS"/>
    <property type="gene ID" value="TraesPARA_EIv1.0_0610040"/>
</dbReference>
<dbReference type="GO" id="GO:0030036">
    <property type="term" value="P:actin cytoskeleton organization"/>
    <property type="evidence" value="ECO:0000318"/>
    <property type="project" value="GO_Central"/>
</dbReference>
<dbReference type="Pfam" id="PF02181">
    <property type="entry name" value="FH2"/>
    <property type="match status" value="1"/>
</dbReference>
<dbReference type="SUPFAM" id="SSF101447">
    <property type="entry name" value="Formin homology 2 domain (FH2 domain)"/>
    <property type="match status" value="1"/>
</dbReference>
<dbReference type="InterPro" id="IPR042201">
    <property type="entry name" value="FH2_Formin_sf"/>
</dbReference>
<comment type="similarity">
    <text evidence="6">Belongs to the formin-like family. Class-I subfamily.</text>
</comment>
<feature type="domain" description="FH2" evidence="10">
    <location>
        <begin position="573"/>
        <end position="1003"/>
    </location>
</feature>
<dbReference type="PaxDb" id="4565-Traes_2BS_D04573493.1"/>
<evidence type="ECO:0000256" key="5">
    <source>
        <dbReference type="ARBA" id="ARBA00023136"/>
    </source>
</evidence>
<accession>A0A3B6BY93</accession>
<keyword evidence="5" id="KW-0472">Membrane</keyword>
<dbReference type="Gramene" id="TraesCLE_scaffold_009795_01G000400.1">
    <property type="protein sequence ID" value="TraesCLE_scaffold_009795_01G000400.1"/>
    <property type="gene ID" value="TraesCLE_scaffold_009795_01G000400"/>
</dbReference>
<evidence type="ECO:0000256" key="2">
    <source>
        <dbReference type="ARBA" id="ARBA00022692"/>
    </source>
</evidence>
<dbReference type="InterPro" id="IPR015425">
    <property type="entry name" value="FH2_Formin"/>
</dbReference>
<dbReference type="PROSITE" id="PS51444">
    <property type="entry name" value="FH2"/>
    <property type="match status" value="1"/>
</dbReference>
<dbReference type="Gramene" id="TraesWEE_scaffold_048785_01G000100.1">
    <property type="protein sequence ID" value="TraesWEE_scaffold_048785_01G000100.1"/>
    <property type="gene ID" value="TraesWEE_scaffold_048785_01G000100"/>
</dbReference>
<gene>
    <name evidence="11" type="primary">LOC123043282</name>
</gene>
<dbReference type="OMA" id="AGREMSM"/>
<reference evidence="11" key="2">
    <citation type="submission" date="2018-10" db="UniProtKB">
        <authorList>
            <consortium name="EnsemblPlants"/>
        </authorList>
    </citation>
    <scope>IDENTIFICATION</scope>
</reference>
<evidence type="ECO:0000313" key="12">
    <source>
        <dbReference type="Proteomes" id="UP000019116"/>
    </source>
</evidence>
<organism evidence="11">
    <name type="scientific">Triticum aestivum</name>
    <name type="common">Wheat</name>
    <dbReference type="NCBI Taxonomy" id="4565"/>
    <lineage>
        <taxon>Eukaryota</taxon>
        <taxon>Viridiplantae</taxon>
        <taxon>Streptophyta</taxon>
        <taxon>Embryophyta</taxon>
        <taxon>Tracheophyta</taxon>
        <taxon>Spermatophyta</taxon>
        <taxon>Magnoliopsida</taxon>
        <taxon>Liliopsida</taxon>
        <taxon>Poales</taxon>
        <taxon>Poaceae</taxon>
        <taxon>BOP clade</taxon>
        <taxon>Pooideae</taxon>
        <taxon>Triticodae</taxon>
        <taxon>Triticeae</taxon>
        <taxon>Triticinae</taxon>
        <taxon>Triticum</taxon>
    </lineage>
</organism>
<protein>
    <recommendedName>
        <fullName evidence="7">Formin-like protein</fullName>
    </recommendedName>
</protein>
<evidence type="ECO:0000256" key="1">
    <source>
        <dbReference type="ARBA" id="ARBA00004167"/>
    </source>
</evidence>
<dbReference type="Gramene" id="TraesCS2B03G0120300.1">
    <property type="protein sequence ID" value="TraesCS2B03G0120300.1.CDS"/>
    <property type="gene ID" value="TraesCS2B03G0120300"/>
</dbReference>
<name>A0A3B6BY93_WHEAT</name>
<evidence type="ECO:0000313" key="11">
    <source>
        <dbReference type="EnsemblPlants" id="TraesCS2B02G056800.1"/>
    </source>
</evidence>
<proteinExistence type="inferred from homology"/>
<dbReference type="GO" id="GO:0005856">
    <property type="term" value="C:cytoskeleton"/>
    <property type="evidence" value="ECO:0000318"/>
    <property type="project" value="GO_Central"/>
</dbReference>
<dbReference type="Gene3D" id="1.20.58.2220">
    <property type="entry name" value="Formin, FH2 domain"/>
    <property type="match status" value="1"/>
</dbReference>
<dbReference type="Proteomes" id="UP000019116">
    <property type="component" value="Chromosome 2B"/>
</dbReference>
<evidence type="ECO:0000256" key="7">
    <source>
        <dbReference type="RuleBase" id="RU361260"/>
    </source>
</evidence>
<sequence>MRWPRSRLKWLLSACLISLLLLTPTDRGGLLLVAAIRKNLFWPPPPPQPPPPSRIGDELVEQLWLNCSLDRIILQDVKNQSHHTLAFSTEEGMRTSLSPEVADTILDCLSKHNFPLPHVSGHTQDEDAEEEAGSLLPHSNNFKLSFASKIRYLLEGASTSHYSLSPPAKEAIRGLFSSEAEDRPLAVSIKISLGKKRKDDDSGSSTAVIGAVACVALVALVGSLCGMCDEEPASPYDLVGGGELTGSSRKDSATQIDVSRLGGLSNSASEKQQSEFTVPVMKLNVERPATKLKSVGAASMKEELMERHSRFASYEVTTIAGQPTAKPEKAAVSSAGPAPPPPPPLPGAAAPPPPPVVPGAPAPAPGEPAPAPGEPAPAPAPGEPAIAPAPGEPGAPAPPPDAPGAPGAPAPAPPPPGAPGAPAAAPPPPGAPAPPPPPGAPAPPPPPGAPAPPPPAPGAPTPPPPAPGAPAPPPPAPGAPAPPPPAPGAPAPPPPAPGAPAPPPAPGAPAPPPKPGGPPPPGPPAPPGARAGAGPGPPPPPLKGGGPGGPPPPAMPGGPRKGPPPLKKPGAAAPVADSSKTKLKPFFWDKVTATDQAMVWDQIKAGSFQFNEEMIESLFGCKPVDKSNDSKKEPAKEAPQVVRILDAKKAQNLSISLKALSVTAQDVHTAVTEGHDLPADLITTLLRWTPTSDEELKLRLYTGEMSQLGPAEQFLKTIIDIPYIFQRLETLLLMASLTEEATSVEQSFKTLEVACDELRHSRLFKKLLEAVLKTGNRMNDGTFRGGAQAFKLDTLLKLADVKGLDGKTTLLHFVVQEIIRSEGVRAARVAKEQNSSVSSVSGGTDDLSEDVGDDTEHYKQLGLEVVSGLSDDLQNVRKAAILDADALTIQVASLGHRLVKANEFLNTGIKSLEEESGFQRKLAQFVENSQAQVTRLLEEEKKLRLMVRSTVDYFHGSKGKDEGLRLFVVVRDFLVILEKVCKEVKDAAALAAKAAAANKKPAAAAAPAKGGKQPSQSQQSFRDPRQALKPAIQGRRAKPDSSSSSDSD</sequence>
<feature type="compositionally biased region" description="Pro residues" evidence="8">
    <location>
        <begin position="535"/>
        <end position="567"/>
    </location>
</feature>
<dbReference type="GO" id="GO:0045010">
    <property type="term" value="P:actin nucleation"/>
    <property type="evidence" value="ECO:0007669"/>
    <property type="project" value="InterPro"/>
</dbReference>
<dbReference type="SMART" id="SM00498">
    <property type="entry name" value="FH2"/>
    <property type="match status" value="1"/>
</dbReference>
<feature type="compositionally biased region" description="Pro residues" evidence="8">
    <location>
        <begin position="337"/>
        <end position="382"/>
    </location>
</feature>